<organism evidence="2 3">
    <name type="scientific">Halosegnis rubeus</name>
    <dbReference type="NCBI Taxonomy" id="2212850"/>
    <lineage>
        <taxon>Archaea</taxon>
        <taxon>Methanobacteriati</taxon>
        <taxon>Methanobacteriota</taxon>
        <taxon>Stenosarchaea group</taxon>
        <taxon>Halobacteria</taxon>
        <taxon>Halobacteriales</taxon>
        <taxon>Natronomonadaceae</taxon>
        <taxon>Halosegnis</taxon>
    </lineage>
</organism>
<comment type="caution">
    <text evidence="2">The sequence shown here is derived from an EMBL/GenBank/DDBJ whole genome shotgun (WGS) entry which is preliminary data.</text>
</comment>
<evidence type="ECO:0000313" key="3">
    <source>
        <dbReference type="Proteomes" id="UP000326207"/>
    </source>
</evidence>
<evidence type="ECO:0000256" key="1">
    <source>
        <dbReference type="SAM" id="MobiDB-lite"/>
    </source>
</evidence>
<gene>
    <name evidence="2" type="ORF">DP108_06385</name>
</gene>
<feature type="region of interest" description="Disordered" evidence="1">
    <location>
        <begin position="161"/>
        <end position="200"/>
    </location>
</feature>
<name>A0A5N5UKJ2_9EURY</name>
<feature type="compositionally biased region" description="Low complexity" evidence="1">
    <location>
        <begin position="17"/>
        <end position="31"/>
    </location>
</feature>
<dbReference type="EMBL" id="QMDY01000003">
    <property type="protein sequence ID" value="KAB7518790.1"/>
    <property type="molecule type" value="Genomic_DNA"/>
</dbReference>
<accession>A0A5N5UKJ2</accession>
<dbReference type="Proteomes" id="UP000326207">
    <property type="component" value="Unassembled WGS sequence"/>
</dbReference>
<evidence type="ECO:0000313" key="2">
    <source>
        <dbReference type="EMBL" id="KAB7518790.1"/>
    </source>
</evidence>
<dbReference type="AlphaFoldDB" id="A0A5N5UKJ2"/>
<dbReference type="RefSeq" id="WP_152156170.1">
    <property type="nucleotide sequence ID" value="NZ_QMDY01000003.1"/>
</dbReference>
<feature type="compositionally biased region" description="Polar residues" evidence="1">
    <location>
        <begin position="169"/>
        <end position="184"/>
    </location>
</feature>
<feature type="region of interest" description="Disordered" evidence="1">
    <location>
        <begin position="1"/>
        <end position="52"/>
    </location>
</feature>
<protein>
    <submittedName>
        <fullName evidence="2">Uncharacterized protein</fullName>
    </submittedName>
</protein>
<proteinExistence type="predicted"/>
<sequence>MANQQMTPEEQMDKQHQQSMEQRQQQLAAQMARERSQETVRNPNFHSEIGDADVDSDQFDWISDEFGPTFSKAHTHGHFHEDYGLERDILQPNVVERLIAESNPGRSLRENPRLLALAQGIRGSEQYPNPTDDPAFRKPMTAAERRVAREAGKVATVQQSLGADGKGIDSQTTVKTENETITSESEQKRGLRQRIGGVFK</sequence>
<reference evidence="2 3" key="1">
    <citation type="submission" date="2019-10" db="EMBL/GenBank/DDBJ databases">
        <title>Unraveling microbial dark matter from salterns through culturing: the case of the genus Halosegnis.</title>
        <authorList>
            <person name="Duran-Viseras A."/>
            <person name="Andrei A.-S."/>
            <person name="Vera-Gargallo B."/>
            <person name="Ghai R."/>
            <person name="Sanchez-Porro C."/>
            <person name="Ventosa A."/>
        </authorList>
    </citation>
    <scope>NUCLEOTIDE SEQUENCE [LARGE SCALE GENOMIC DNA]</scope>
    <source>
        <strain evidence="2 3">F19-13</strain>
    </source>
</reference>